<dbReference type="EMBL" id="AOIB01000037">
    <property type="protein sequence ID" value="ELY54424.1"/>
    <property type="molecule type" value="Genomic_DNA"/>
</dbReference>
<organism evidence="2 3">
    <name type="scientific">Natronococcus amylolyticus DSM 10524</name>
    <dbReference type="NCBI Taxonomy" id="1227497"/>
    <lineage>
        <taxon>Archaea</taxon>
        <taxon>Methanobacteriati</taxon>
        <taxon>Methanobacteriota</taxon>
        <taxon>Stenosarchaea group</taxon>
        <taxon>Halobacteria</taxon>
        <taxon>Halobacteriales</taxon>
        <taxon>Natrialbaceae</taxon>
        <taxon>Natronococcus</taxon>
    </lineage>
</organism>
<dbReference type="PROSITE" id="PS51257">
    <property type="entry name" value="PROKAR_LIPOPROTEIN"/>
    <property type="match status" value="1"/>
</dbReference>
<dbReference type="OrthoDB" id="6744at2157"/>
<gene>
    <name evidence="2" type="ORF">C491_19704</name>
</gene>
<feature type="region of interest" description="Disordered" evidence="1">
    <location>
        <begin position="22"/>
        <end position="51"/>
    </location>
</feature>
<evidence type="ECO:0000313" key="2">
    <source>
        <dbReference type="EMBL" id="ELY54424.1"/>
    </source>
</evidence>
<feature type="compositionally biased region" description="Acidic residues" evidence="1">
    <location>
        <begin position="27"/>
        <end position="51"/>
    </location>
</feature>
<dbReference type="AlphaFoldDB" id="L9WY80"/>
<evidence type="ECO:0000313" key="3">
    <source>
        <dbReference type="Proteomes" id="UP000011688"/>
    </source>
</evidence>
<dbReference type="eggNOG" id="arCOG10367">
    <property type="taxonomic scope" value="Archaea"/>
</dbReference>
<accession>L9WY80</accession>
<evidence type="ECO:0000256" key="1">
    <source>
        <dbReference type="SAM" id="MobiDB-lite"/>
    </source>
</evidence>
<reference evidence="2 3" key="1">
    <citation type="journal article" date="2014" name="PLoS Genet.">
        <title>Phylogenetically driven sequencing of extremely halophilic archaea reveals strategies for static and dynamic osmo-response.</title>
        <authorList>
            <person name="Becker E.A."/>
            <person name="Seitzer P.M."/>
            <person name="Tritt A."/>
            <person name="Larsen D."/>
            <person name="Krusor M."/>
            <person name="Yao A.I."/>
            <person name="Wu D."/>
            <person name="Madern D."/>
            <person name="Eisen J.A."/>
            <person name="Darling A.E."/>
            <person name="Facciotti M.T."/>
        </authorList>
    </citation>
    <scope>NUCLEOTIDE SEQUENCE [LARGE SCALE GENOMIC DNA]</scope>
    <source>
        <strain evidence="2 3">DSM 10524</strain>
    </source>
</reference>
<sequence length="159" mass="17725">MTETARRDLLRLAGASTVAFLAGCGNDGEEEPTDDENAEPEEETADEDWGDVDEFAFEGRVEAWTGLEPEFIGGEDNPTITLVEGQEYDFRWVNADGILHNLEIRDEDGEIVDDYQSDDVEEEGEETTLEGVTATEEMTTYICAYHESTQVGDIEIETE</sequence>
<dbReference type="Proteomes" id="UP000011688">
    <property type="component" value="Unassembled WGS sequence"/>
</dbReference>
<dbReference type="RefSeq" id="WP_005559366.1">
    <property type="nucleotide sequence ID" value="NZ_AOIB01000037.1"/>
</dbReference>
<dbReference type="STRING" id="1227497.C491_19704"/>
<proteinExistence type="predicted"/>
<name>L9WY80_9EURY</name>
<keyword evidence="3" id="KW-1185">Reference proteome</keyword>
<dbReference type="Gene3D" id="2.60.40.420">
    <property type="entry name" value="Cupredoxins - blue copper proteins"/>
    <property type="match status" value="1"/>
</dbReference>
<protein>
    <submittedName>
        <fullName evidence="2">PKD domain-containing protein</fullName>
    </submittedName>
</protein>
<dbReference type="InterPro" id="IPR008972">
    <property type="entry name" value="Cupredoxin"/>
</dbReference>
<comment type="caution">
    <text evidence="2">The sequence shown here is derived from an EMBL/GenBank/DDBJ whole genome shotgun (WGS) entry which is preliminary data.</text>
</comment>